<organism evidence="2 3">
    <name type="scientific">Pseudocercospora musae</name>
    <dbReference type="NCBI Taxonomy" id="113226"/>
    <lineage>
        <taxon>Eukaryota</taxon>
        <taxon>Fungi</taxon>
        <taxon>Dikarya</taxon>
        <taxon>Ascomycota</taxon>
        <taxon>Pezizomycotina</taxon>
        <taxon>Dothideomycetes</taxon>
        <taxon>Dothideomycetidae</taxon>
        <taxon>Mycosphaerellales</taxon>
        <taxon>Mycosphaerellaceae</taxon>
        <taxon>Pseudocercospora</taxon>
    </lineage>
</organism>
<comment type="caution">
    <text evidence="2">The sequence shown here is derived from an EMBL/GenBank/DDBJ whole genome shotgun (WGS) entry which is preliminary data.</text>
</comment>
<evidence type="ECO:0000256" key="1">
    <source>
        <dbReference type="SAM" id="MobiDB-lite"/>
    </source>
</evidence>
<dbReference type="EMBL" id="LFZO01000046">
    <property type="protein sequence ID" value="KXT15992.1"/>
    <property type="molecule type" value="Genomic_DNA"/>
</dbReference>
<proteinExistence type="predicted"/>
<evidence type="ECO:0000313" key="3">
    <source>
        <dbReference type="Proteomes" id="UP000073492"/>
    </source>
</evidence>
<name>A0A139IN32_9PEZI</name>
<accession>A0A139IN32</accession>
<sequence length="176" mass="19835">MPRNLPLVEWQDTTLQSSSVRDLWAAMLLNPSEKRVCTICSDVREVIRCSHDLEQATVSLSLSMIFRSNKGYWSTSNDTLATVAAGTQHKSPTSLSGSHCILEAVSAEQAQQKAQFDDRKPVSLSRKTHTTKKQKKKDWQPSGSITEEAIITMTRRYRCPFRGSNQFANIRDSPVY</sequence>
<gene>
    <name evidence="2" type="ORF">AC579_9510</name>
</gene>
<keyword evidence="3" id="KW-1185">Reference proteome</keyword>
<feature type="region of interest" description="Disordered" evidence="1">
    <location>
        <begin position="112"/>
        <end position="143"/>
    </location>
</feature>
<reference evidence="2 3" key="1">
    <citation type="submission" date="2015-07" db="EMBL/GenBank/DDBJ databases">
        <title>Comparative genomics of the Sigatoka disease complex on banana suggests a link between parallel evolutionary changes in Pseudocercospora fijiensis and Pseudocercospora eumusae and increased virulence on the banana host.</title>
        <authorList>
            <person name="Chang T.-C."/>
            <person name="Salvucci A."/>
            <person name="Crous P.W."/>
            <person name="Stergiopoulos I."/>
        </authorList>
    </citation>
    <scope>NUCLEOTIDE SEQUENCE [LARGE SCALE GENOMIC DNA]</scope>
    <source>
        <strain evidence="2 3">CBS 116634</strain>
    </source>
</reference>
<evidence type="ECO:0000313" key="2">
    <source>
        <dbReference type="EMBL" id="KXT15992.1"/>
    </source>
</evidence>
<protein>
    <submittedName>
        <fullName evidence="2">Uncharacterized protein</fullName>
    </submittedName>
</protein>
<dbReference type="Proteomes" id="UP000073492">
    <property type="component" value="Unassembled WGS sequence"/>
</dbReference>
<feature type="compositionally biased region" description="Basic residues" evidence="1">
    <location>
        <begin position="126"/>
        <end position="136"/>
    </location>
</feature>
<dbReference type="AlphaFoldDB" id="A0A139IN32"/>